<keyword evidence="14" id="KW-1185">Reference proteome</keyword>
<evidence type="ECO:0000256" key="3">
    <source>
        <dbReference type="ARBA" id="ARBA00022723"/>
    </source>
</evidence>
<dbReference type="Proteomes" id="UP000335636">
    <property type="component" value="Unassembled WGS sequence"/>
</dbReference>
<reference evidence="12" key="2">
    <citation type="submission" date="2020-08" db="EMBL/GenBank/DDBJ databases">
        <authorList>
            <person name="Shumante A."/>
            <person name="Zimin A.V."/>
            <person name="Puiu D."/>
            <person name="Salzberg S.L."/>
        </authorList>
    </citation>
    <scope>NUCLEOTIDE SEQUENCE</scope>
    <source>
        <strain evidence="12">WC2-LM</strain>
        <tissue evidence="12">Liver</tissue>
    </source>
</reference>
<evidence type="ECO:0000256" key="2">
    <source>
        <dbReference type="ARBA" id="ARBA00006991"/>
    </source>
</evidence>
<dbReference type="PANTHER" id="PTHR23226:SF416">
    <property type="entry name" value="FI01424P"/>
    <property type="match status" value="1"/>
</dbReference>
<evidence type="ECO:0000256" key="7">
    <source>
        <dbReference type="ARBA" id="ARBA00023015"/>
    </source>
</evidence>
<comment type="similarity">
    <text evidence="2">Belongs to the krueppel C2H2-type zinc-finger protein family.</text>
</comment>
<dbReference type="GO" id="GO:0005634">
    <property type="term" value="C:nucleus"/>
    <property type="evidence" value="ECO:0007669"/>
    <property type="project" value="UniProtKB-SubCell"/>
</dbReference>
<dbReference type="Gene3D" id="3.30.160.60">
    <property type="entry name" value="Classic Zinc Finger"/>
    <property type="match status" value="1"/>
</dbReference>
<gene>
    <name evidence="12" type="ORF">GHT09_009827</name>
    <name evidence="13" type="ORF">MONAX_5E011225</name>
</gene>
<dbReference type="GO" id="GO:0000978">
    <property type="term" value="F:RNA polymerase II cis-regulatory region sequence-specific DNA binding"/>
    <property type="evidence" value="ECO:0007669"/>
    <property type="project" value="TreeGrafter"/>
</dbReference>
<keyword evidence="8" id="KW-0539">Nucleus</keyword>
<evidence type="ECO:0000256" key="1">
    <source>
        <dbReference type="ARBA" id="ARBA00004123"/>
    </source>
</evidence>
<evidence type="ECO:0000256" key="10">
    <source>
        <dbReference type="SAM" id="MobiDB-lite"/>
    </source>
</evidence>
<evidence type="ECO:0000256" key="9">
    <source>
        <dbReference type="PROSITE-ProRule" id="PRU00042"/>
    </source>
</evidence>
<evidence type="ECO:0000256" key="8">
    <source>
        <dbReference type="ARBA" id="ARBA00023242"/>
    </source>
</evidence>
<evidence type="ECO:0000256" key="4">
    <source>
        <dbReference type="ARBA" id="ARBA00022737"/>
    </source>
</evidence>
<feature type="domain" description="C2H2-type" evidence="11">
    <location>
        <begin position="82"/>
        <end position="109"/>
    </location>
</feature>
<dbReference type="PANTHER" id="PTHR23226">
    <property type="entry name" value="ZINC FINGER AND SCAN DOMAIN-CONTAINING"/>
    <property type="match status" value="1"/>
</dbReference>
<dbReference type="InterPro" id="IPR013087">
    <property type="entry name" value="Znf_C2H2_type"/>
</dbReference>
<dbReference type="PROSITE" id="PS00028">
    <property type="entry name" value="ZINC_FINGER_C2H2_1"/>
    <property type="match status" value="1"/>
</dbReference>
<comment type="subcellular location">
    <subcellularLocation>
        <location evidence="1">Nucleus</location>
    </subcellularLocation>
</comment>
<dbReference type="SUPFAM" id="SSF57667">
    <property type="entry name" value="beta-beta-alpha zinc fingers"/>
    <property type="match status" value="1"/>
</dbReference>
<dbReference type="PROSITE" id="PS50157">
    <property type="entry name" value="ZINC_FINGER_C2H2_2"/>
    <property type="match status" value="1"/>
</dbReference>
<dbReference type="GO" id="GO:0008270">
    <property type="term" value="F:zinc ion binding"/>
    <property type="evidence" value="ECO:0007669"/>
    <property type="project" value="UniProtKB-KW"/>
</dbReference>
<dbReference type="EMBL" id="WJEC01001346">
    <property type="protein sequence ID" value="KAF7479055.1"/>
    <property type="molecule type" value="Genomic_DNA"/>
</dbReference>
<name>A0A5E4CVN9_MARMO</name>
<dbReference type="AlphaFoldDB" id="A0A5E4CVN9"/>
<keyword evidence="6" id="KW-0862">Zinc</keyword>
<evidence type="ECO:0000313" key="14">
    <source>
        <dbReference type="Proteomes" id="UP000335636"/>
    </source>
</evidence>
<dbReference type="Proteomes" id="UP000662637">
    <property type="component" value="Unassembled WGS sequence"/>
</dbReference>
<dbReference type="FunFam" id="3.30.160.60:FF:002402">
    <property type="entry name" value="Zinc finger protein 347"/>
    <property type="match status" value="1"/>
</dbReference>
<evidence type="ECO:0000313" key="12">
    <source>
        <dbReference type="EMBL" id="KAF7479055.1"/>
    </source>
</evidence>
<keyword evidence="5 9" id="KW-0863">Zinc-finger</keyword>
<feature type="region of interest" description="Disordered" evidence="10">
    <location>
        <begin position="1"/>
        <end position="21"/>
    </location>
</feature>
<evidence type="ECO:0000256" key="6">
    <source>
        <dbReference type="ARBA" id="ARBA00022833"/>
    </source>
</evidence>
<keyword evidence="4" id="KW-0677">Repeat</keyword>
<evidence type="ECO:0000259" key="11">
    <source>
        <dbReference type="PROSITE" id="PS50157"/>
    </source>
</evidence>
<dbReference type="EMBL" id="CABDUW010002032">
    <property type="protein sequence ID" value="VTJ85121.1"/>
    <property type="molecule type" value="Genomic_DNA"/>
</dbReference>
<proteinExistence type="inferred from homology"/>
<dbReference type="InterPro" id="IPR036236">
    <property type="entry name" value="Znf_C2H2_sf"/>
</dbReference>
<keyword evidence="7" id="KW-0805">Transcription regulation</keyword>
<keyword evidence="3" id="KW-0479">Metal-binding</keyword>
<evidence type="ECO:0000313" key="13">
    <source>
        <dbReference type="EMBL" id="VTJ85121.1"/>
    </source>
</evidence>
<accession>A0A5E4CVN9</accession>
<evidence type="ECO:0000256" key="5">
    <source>
        <dbReference type="ARBA" id="ARBA00022771"/>
    </source>
</evidence>
<protein>
    <recommendedName>
        <fullName evidence="11">C2H2-type domain-containing protein</fullName>
    </recommendedName>
</protein>
<reference evidence="13 14" key="1">
    <citation type="submission" date="2019-04" db="EMBL/GenBank/DDBJ databases">
        <authorList>
            <person name="Alioto T."/>
            <person name="Alioto T."/>
        </authorList>
    </citation>
    <scope>NUCLEOTIDE SEQUENCE [LARGE SCALE GENOMIC DNA]</scope>
</reference>
<dbReference type="GO" id="GO:0000981">
    <property type="term" value="F:DNA-binding transcription factor activity, RNA polymerase II-specific"/>
    <property type="evidence" value="ECO:0007669"/>
    <property type="project" value="TreeGrafter"/>
</dbReference>
<keyword evidence="7" id="KW-0804">Transcription</keyword>
<organism evidence="13 14">
    <name type="scientific">Marmota monax</name>
    <name type="common">Woodchuck</name>
    <dbReference type="NCBI Taxonomy" id="9995"/>
    <lineage>
        <taxon>Eukaryota</taxon>
        <taxon>Metazoa</taxon>
        <taxon>Chordata</taxon>
        <taxon>Craniata</taxon>
        <taxon>Vertebrata</taxon>
        <taxon>Euteleostomi</taxon>
        <taxon>Mammalia</taxon>
        <taxon>Eutheria</taxon>
        <taxon>Euarchontoglires</taxon>
        <taxon>Glires</taxon>
        <taxon>Rodentia</taxon>
        <taxon>Sciuromorpha</taxon>
        <taxon>Sciuridae</taxon>
        <taxon>Xerinae</taxon>
        <taxon>Marmotini</taxon>
        <taxon>Marmota</taxon>
    </lineage>
</organism>
<sequence>MHQVKQRHLKEMPVTHKSTPILRTDQEWSGLGRSVGLRPVLKSNLNQHSVATRERSYKCDTELRQFLKRSNFQGSHPERKSCRCNECGKSFHFQSELRRHQRCHTGEKPYECSECG</sequence>